<feature type="transmembrane region" description="Helical" evidence="6">
    <location>
        <begin position="42"/>
        <end position="60"/>
    </location>
</feature>
<evidence type="ECO:0000256" key="1">
    <source>
        <dbReference type="ARBA" id="ARBA00004651"/>
    </source>
</evidence>
<dbReference type="Pfam" id="PF09678">
    <property type="entry name" value="Caa3_CtaG"/>
    <property type="match status" value="1"/>
</dbReference>
<keyword evidence="4 6" id="KW-1133">Transmembrane helix</keyword>
<dbReference type="EMBL" id="JABBGH010000001">
    <property type="protein sequence ID" value="NML65431.1"/>
    <property type="molecule type" value="Genomic_DNA"/>
</dbReference>
<feature type="transmembrane region" description="Helical" evidence="6">
    <location>
        <begin position="12"/>
        <end position="30"/>
    </location>
</feature>
<name>A0A7Y0FME5_9BACT</name>
<feature type="transmembrane region" description="Helical" evidence="6">
    <location>
        <begin position="144"/>
        <end position="165"/>
    </location>
</feature>
<proteinExistence type="predicted"/>
<dbReference type="RefSeq" id="WP_169530720.1">
    <property type="nucleotide sequence ID" value="NZ_JABBGH010000001.1"/>
</dbReference>
<feature type="transmembrane region" description="Helical" evidence="6">
    <location>
        <begin position="238"/>
        <end position="260"/>
    </location>
</feature>
<feature type="transmembrane region" description="Helical" evidence="6">
    <location>
        <begin position="113"/>
        <end position="132"/>
    </location>
</feature>
<evidence type="ECO:0000313" key="8">
    <source>
        <dbReference type="Proteomes" id="UP000559626"/>
    </source>
</evidence>
<comment type="subcellular location">
    <subcellularLocation>
        <location evidence="1">Cell membrane</location>
        <topology evidence="1">Multi-pass membrane protein</topology>
    </subcellularLocation>
</comment>
<feature type="transmembrane region" description="Helical" evidence="6">
    <location>
        <begin position="177"/>
        <end position="200"/>
    </location>
</feature>
<keyword evidence="3 6" id="KW-0812">Transmembrane</keyword>
<evidence type="ECO:0000256" key="6">
    <source>
        <dbReference type="SAM" id="Phobius"/>
    </source>
</evidence>
<feature type="transmembrane region" description="Helical" evidence="6">
    <location>
        <begin position="72"/>
        <end position="93"/>
    </location>
</feature>
<protein>
    <submittedName>
        <fullName evidence="7">Cytochrome c oxidase assembly protein</fullName>
    </submittedName>
</protein>
<evidence type="ECO:0000313" key="7">
    <source>
        <dbReference type="EMBL" id="NML65431.1"/>
    </source>
</evidence>
<keyword evidence="2" id="KW-1003">Cell membrane</keyword>
<dbReference type="AlphaFoldDB" id="A0A7Y0FME5"/>
<dbReference type="InterPro" id="IPR019108">
    <property type="entry name" value="Caa3_assmbl_CtaG-rel"/>
</dbReference>
<gene>
    <name evidence="7" type="ORF">HHL22_09465</name>
</gene>
<keyword evidence="8" id="KW-1185">Reference proteome</keyword>
<accession>A0A7Y0FME5</accession>
<comment type="caution">
    <text evidence="7">The sequence shown here is derived from an EMBL/GenBank/DDBJ whole genome shotgun (WGS) entry which is preliminary data.</text>
</comment>
<organism evidence="7 8">
    <name type="scientific">Hymenobacter polaris</name>
    <dbReference type="NCBI Taxonomy" id="2682546"/>
    <lineage>
        <taxon>Bacteria</taxon>
        <taxon>Pseudomonadati</taxon>
        <taxon>Bacteroidota</taxon>
        <taxon>Cytophagia</taxon>
        <taxon>Cytophagales</taxon>
        <taxon>Hymenobacteraceae</taxon>
        <taxon>Hymenobacter</taxon>
    </lineage>
</organism>
<dbReference type="GO" id="GO:0005886">
    <property type="term" value="C:plasma membrane"/>
    <property type="evidence" value="ECO:0007669"/>
    <property type="project" value="UniProtKB-SubCell"/>
</dbReference>
<evidence type="ECO:0000256" key="4">
    <source>
        <dbReference type="ARBA" id="ARBA00022989"/>
    </source>
</evidence>
<reference evidence="7 8" key="1">
    <citation type="submission" date="2020-04" db="EMBL/GenBank/DDBJ databases">
        <title>Hymenobacter polaris sp. nov., isolated from Arctic soil.</title>
        <authorList>
            <person name="Dahal R.H."/>
        </authorList>
    </citation>
    <scope>NUCLEOTIDE SEQUENCE [LARGE SCALE GENOMIC DNA]</scope>
    <source>
        <strain evidence="7 8">RP-2-7</strain>
    </source>
</reference>
<sequence length="306" mass="32091">MHSPPSIWAQWHASPALLLLVAGLAAAYFGLSGGRWQARGGLYFTALGLLALVEASPLHYLGMHALFSAHMVVHIVVLLLCGPLLVLGLPPALPSTVARRLARFSGWLRGHTWLAWLAGVGIMWGLHVPAVFDASFGGLDAAFGLPALLPVVAMLLAGALFSWPLVGPTAEAHLHPLAGVVYLFSACVGCSLLGLLITFAPADTYQHYARAGWCGTPSLAPDFASNPWGLSLADDQQAAGLIMWVPCCFIYLGGCMYLVAKYFMADEGVAPPPAPPLRGRGAIRPLTLASVRLPSPAGEGPGVGLH</sequence>
<evidence type="ECO:0000256" key="5">
    <source>
        <dbReference type="ARBA" id="ARBA00023136"/>
    </source>
</evidence>
<keyword evidence="5 6" id="KW-0472">Membrane</keyword>
<evidence type="ECO:0000256" key="3">
    <source>
        <dbReference type="ARBA" id="ARBA00022692"/>
    </source>
</evidence>
<evidence type="ECO:0000256" key="2">
    <source>
        <dbReference type="ARBA" id="ARBA00022475"/>
    </source>
</evidence>
<dbReference type="Proteomes" id="UP000559626">
    <property type="component" value="Unassembled WGS sequence"/>
</dbReference>